<evidence type="ECO:0000313" key="11">
    <source>
        <dbReference type="Proteomes" id="UP001199631"/>
    </source>
</evidence>
<dbReference type="NCBIfam" id="NF003413">
    <property type="entry name" value="PRK04778.1-7"/>
    <property type="match status" value="1"/>
</dbReference>
<feature type="coiled-coil region" evidence="8">
    <location>
        <begin position="275"/>
        <end position="302"/>
    </location>
</feature>
<keyword evidence="11" id="KW-1185">Reference proteome</keyword>
<keyword evidence="1 8" id="KW-0132">Cell division</keyword>
<dbReference type="GO" id="GO:0005886">
    <property type="term" value="C:plasma membrane"/>
    <property type="evidence" value="ECO:0007669"/>
    <property type="project" value="UniProtKB-SubCell"/>
</dbReference>
<dbReference type="GO" id="GO:0000917">
    <property type="term" value="P:division septum assembly"/>
    <property type="evidence" value="ECO:0007669"/>
    <property type="project" value="UniProtKB-KW"/>
</dbReference>
<gene>
    <name evidence="8 10" type="primary">ezrA</name>
    <name evidence="10" type="ORF">K3T81_13720</name>
</gene>
<accession>A0AAW5B9H5</accession>
<dbReference type="RefSeq" id="WP_106897174.1">
    <property type="nucleotide sequence ID" value="NZ_JAIFZM010000011.1"/>
</dbReference>
<proteinExistence type="inferred from homology"/>
<evidence type="ECO:0000256" key="7">
    <source>
        <dbReference type="ARBA" id="ARBA00023306"/>
    </source>
</evidence>
<comment type="function">
    <text evidence="8">Negative regulator of FtsZ ring formation; modulates the frequency and position of FtsZ ring formation. Inhibits FtsZ ring formation at polar sites. Interacts either with FtsZ or with one of its binding partners to promote depolymerization.</text>
</comment>
<comment type="similarity">
    <text evidence="8">Belongs to the EzrA family.</text>
</comment>
<feature type="topological domain" description="Extracellular" evidence="8">
    <location>
        <begin position="1"/>
        <end position="2"/>
    </location>
</feature>
<keyword evidence="4 8" id="KW-0175">Coiled coil</keyword>
<keyword evidence="5 8" id="KW-0472">Membrane</keyword>
<evidence type="ECO:0000256" key="2">
    <source>
        <dbReference type="ARBA" id="ARBA00022692"/>
    </source>
</evidence>
<evidence type="ECO:0000256" key="1">
    <source>
        <dbReference type="ARBA" id="ARBA00022618"/>
    </source>
</evidence>
<evidence type="ECO:0000256" key="8">
    <source>
        <dbReference type="HAMAP-Rule" id="MF_00728"/>
    </source>
</evidence>
<feature type="coiled-coil region" evidence="8">
    <location>
        <begin position="98"/>
        <end position="139"/>
    </location>
</feature>
<evidence type="ECO:0000256" key="5">
    <source>
        <dbReference type="ARBA" id="ARBA00023136"/>
    </source>
</evidence>
<comment type="subcellular location">
    <subcellularLocation>
        <location evidence="8">Cell membrane</location>
        <topology evidence="8">Single-pass membrane protein</topology>
    </subcellularLocation>
    <text evidence="8">Colocalized with FtsZ to the nascent septal site.</text>
</comment>
<evidence type="ECO:0000256" key="6">
    <source>
        <dbReference type="ARBA" id="ARBA00023210"/>
    </source>
</evidence>
<feature type="topological domain" description="Cytoplasmic" evidence="8">
    <location>
        <begin position="22"/>
        <end position="563"/>
    </location>
</feature>
<dbReference type="Proteomes" id="UP001199631">
    <property type="component" value="Unassembled WGS sequence"/>
</dbReference>
<dbReference type="HAMAP" id="MF_00728">
    <property type="entry name" value="EzrA"/>
    <property type="match status" value="1"/>
</dbReference>
<feature type="transmembrane region" description="Helical" evidence="9">
    <location>
        <begin position="6"/>
        <end position="22"/>
    </location>
</feature>
<dbReference type="AlphaFoldDB" id="A0AAW5B9H5"/>
<keyword evidence="2 8" id="KW-0812">Transmembrane</keyword>
<feature type="coiled-coil region" evidence="8">
    <location>
        <begin position="348"/>
        <end position="424"/>
    </location>
</feature>
<evidence type="ECO:0000313" key="10">
    <source>
        <dbReference type="EMBL" id="MCG3420198.1"/>
    </source>
</evidence>
<dbReference type="InterPro" id="IPR010379">
    <property type="entry name" value="EzrA"/>
</dbReference>
<evidence type="ECO:0000256" key="4">
    <source>
        <dbReference type="ARBA" id="ARBA00023054"/>
    </source>
</evidence>
<dbReference type="Pfam" id="PF06160">
    <property type="entry name" value="EzrA"/>
    <property type="match status" value="1"/>
</dbReference>
<evidence type="ECO:0000256" key="9">
    <source>
        <dbReference type="SAM" id="Phobius"/>
    </source>
</evidence>
<dbReference type="GO" id="GO:0000921">
    <property type="term" value="P:septin ring assembly"/>
    <property type="evidence" value="ECO:0007669"/>
    <property type="project" value="InterPro"/>
</dbReference>
<dbReference type="GO" id="GO:0005940">
    <property type="term" value="C:septin ring"/>
    <property type="evidence" value="ECO:0007669"/>
    <property type="project" value="InterPro"/>
</dbReference>
<organism evidence="10 11">
    <name type="scientific">Oceanobacillus jordanicus</name>
    <dbReference type="NCBI Taxonomy" id="2867266"/>
    <lineage>
        <taxon>Bacteria</taxon>
        <taxon>Bacillati</taxon>
        <taxon>Bacillota</taxon>
        <taxon>Bacilli</taxon>
        <taxon>Bacillales</taxon>
        <taxon>Bacillaceae</taxon>
        <taxon>Oceanobacillus</taxon>
    </lineage>
</organism>
<sequence length="563" mass="65990">MAYFIGIVLVIITLIIIGLILRKRVYDVVDRYEAWKMDIMGRNIASQLGRIKTLNLSGETQDKFESWKERWEHILTKELPDIEEHLFDAEEAADKYRFSKAKKTLNNVEEILQTIEANIEKLLAEVDMLLESEEQSRKEMDTLNPKIKAMKKALSQNRYQYGKAERYFDNQLDTLQEKTLVYEQSTEAGDYMEAKQVVDELTIEIHELEEQFDAFPFYYKKCKHELPAQLDQLFSGLKEMKDEGYHVEHLAFEKEIRTYQERLASTVEAMEKGETKEVEATMEEMEERIKEMYELLEKEALAKSYLDTQVPSYQQAVADMNQAFLDTKSEVEQLKKAYYFEDGDMERYMALEKSIGKLTVELEELSEKLTNDKASHSELRNLVEDGYIQLEEMKENHEAFKVRIRNLRKDELEAKEKLTEMRNQLYDIQRKLKKSNVPGIPTFIWNSMETASEKNNRVIKTLEKQPLDMAEVQKALSDAATAVEQVAEQTDMMLEQAYLTEQVIQYANRYRSQYPLLAAKLAESERLFRAYEYELSLEQAAKAIEEIEPGALKRIEEYQLTAN</sequence>
<evidence type="ECO:0000256" key="3">
    <source>
        <dbReference type="ARBA" id="ARBA00022989"/>
    </source>
</evidence>
<name>A0AAW5B9H5_9BACI</name>
<keyword evidence="8" id="KW-1003">Cell membrane</keyword>
<dbReference type="EMBL" id="JAIFZM010000011">
    <property type="protein sequence ID" value="MCG3420198.1"/>
    <property type="molecule type" value="Genomic_DNA"/>
</dbReference>
<protein>
    <recommendedName>
        <fullName evidence="8">Septation ring formation regulator EzrA</fullName>
    </recommendedName>
</protein>
<keyword evidence="3 8" id="KW-1133">Transmembrane helix</keyword>
<keyword evidence="7 8" id="KW-0131">Cell cycle</keyword>
<reference evidence="10 11" key="1">
    <citation type="journal article" date="2022" name="Evol. Bioinform. Online">
        <title>Draft Genome Sequence of Oceanobacillus jordanicus Strain GSFE11, a Halotolerant Plant Growth-Promoting Bacterial Endophyte Isolated From the Jordan Valley.</title>
        <authorList>
            <person name="Alhindi T."/>
            <person name="Albdaiwi R."/>
        </authorList>
    </citation>
    <scope>NUCLEOTIDE SEQUENCE [LARGE SCALE GENOMIC DNA]</scope>
    <source>
        <strain evidence="10 11">GSFE11</strain>
    </source>
</reference>
<comment type="caution">
    <text evidence="10">The sequence shown here is derived from an EMBL/GenBank/DDBJ whole genome shotgun (WGS) entry which is preliminary data.</text>
</comment>
<keyword evidence="6 8" id="KW-0717">Septation</keyword>